<sequence>MVVLRNGKQSGEAADPESRKATSSLNHKRDRSPDPADKENVNPSSGLPEGGSAEIGNSTTGGSRSHQASSKKKKLNNSETEKRGTPGHQKRDKGNAADMNQAQENPGLKDKHSSTEPQASRKRTRKDLEIEWDRTQLRDPRPTPERVILPRRTEYDLTEEEKKLFQGPPPKRPKEKGRLNAFEKDQMFREGAKNNIAHCFHELYICYDKGPKGSPTYDEAGFQLDYRKVADWFKPRGYNKQAMVNGMEKAVKRSQDEASRMAAAFFEGGQAPDDGGIYAIDLLKDKVSKDLGIAWHKVTPAVVEKWAKKGFPKENPRDYASSTLTQEEKKRFSSMQTGASLRK</sequence>
<dbReference type="EMBL" id="KN846958">
    <property type="protein sequence ID" value="KIW69746.1"/>
    <property type="molecule type" value="Genomic_DNA"/>
</dbReference>
<proteinExistence type="predicted"/>
<feature type="region of interest" description="Disordered" evidence="1">
    <location>
        <begin position="311"/>
        <end position="343"/>
    </location>
</feature>
<evidence type="ECO:0000313" key="3">
    <source>
        <dbReference type="Proteomes" id="UP000054266"/>
    </source>
</evidence>
<dbReference type="AlphaFoldDB" id="A0A0D2CX48"/>
<feature type="compositionally biased region" description="Basic and acidic residues" evidence="1">
    <location>
        <begin position="31"/>
        <end position="40"/>
    </location>
</feature>
<name>A0A0D2CX48_9EURO</name>
<dbReference type="HOGENOM" id="CLU_069645_0_0_1"/>
<accession>A0A0D2CX48</accession>
<feature type="compositionally biased region" description="Polar residues" evidence="1">
    <location>
        <begin position="333"/>
        <end position="343"/>
    </location>
</feature>
<gene>
    <name evidence="2" type="ORF">PV04_05604</name>
</gene>
<feature type="region of interest" description="Disordered" evidence="1">
    <location>
        <begin position="1"/>
        <end position="154"/>
    </location>
</feature>
<dbReference type="STRING" id="5601.A0A0D2CX48"/>
<feature type="compositionally biased region" description="Polar residues" evidence="1">
    <location>
        <begin position="55"/>
        <end position="68"/>
    </location>
</feature>
<protein>
    <submittedName>
        <fullName evidence="2">Uncharacterized protein</fullName>
    </submittedName>
</protein>
<dbReference type="Proteomes" id="UP000054266">
    <property type="component" value="Unassembled WGS sequence"/>
</dbReference>
<organism evidence="2 3">
    <name type="scientific">Phialophora macrospora</name>
    <dbReference type="NCBI Taxonomy" id="1851006"/>
    <lineage>
        <taxon>Eukaryota</taxon>
        <taxon>Fungi</taxon>
        <taxon>Dikarya</taxon>
        <taxon>Ascomycota</taxon>
        <taxon>Pezizomycotina</taxon>
        <taxon>Eurotiomycetes</taxon>
        <taxon>Chaetothyriomycetidae</taxon>
        <taxon>Chaetothyriales</taxon>
        <taxon>Herpotrichiellaceae</taxon>
        <taxon>Phialophora</taxon>
    </lineage>
</organism>
<keyword evidence="3" id="KW-1185">Reference proteome</keyword>
<feature type="compositionally biased region" description="Basic and acidic residues" evidence="1">
    <location>
        <begin position="126"/>
        <end position="144"/>
    </location>
</feature>
<evidence type="ECO:0000313" key="2">
    <source>
        <dbReference type="EMBL" id="KIW69746.1"/>
    </source>
</evidence>
<evidence type="ECO:0000256" key="1">
    <source>
        <dbReference type="SAM" id="MobiDB-lite"/>
    </source>
</evidence>
<reference evidence="2 3" key="1">
    <citation type="submission" date="2015-01" db="EMBL/GenBank/DDBJ databases">
        <title>The Genome Sequence of Capronia semiimmersa CBS27337.</title>
        <authorList>
            <consortium name="The Broad Institute Genomics Platform"/>
            <person name="Cuomo C."/>
            <person name="de Hoog S."/>
            <person name="Gorbushina A."/>
            <person name="Stielow B."/>
            <person name="Teixiera M."/>
            <person name="Abouelleil A."/>
            <person name="Chapman S.B."/>
            <person name="Priest M."/>
            <person name="Young S.K."/>
            <person name="Wortman J."/>
            <person name="Nusbaum C."/>
            <person name="Birren B."/>
        </authorList>
    </citation>
    <scope>NUCLEOTIDE SEQUENCE [LARGE SCALE GENOMIC DNA]</scope>
    <source>
        <strain evidence="2 3">CBS 27337</strain>
    </source>
</reference>